<reference evidence="8 9" key="1">
    <citation type="submission" date="2013-11" db="EMBL/GenBank/DDBJ databases">
        <title>Single cell genomics of uncultured Tannerella BU063 (oral taxon 286).</title>
        <authorList>
            <person name="Beall C.J."/>
            <person name="Campbell A.G."/>
            <person name="Griffen A.L."/>
            <person name="Podar M."/>
            <person name="Leys E.J."/>
        </authorList>
    </citation>
    <scope>NUCLEOTIDE SEQUENCE [LARGE SCALE GENOMIC DNA]</scope>
    <source>
        <strain evidence="8">Cell 2</strain>
    </source>
</reference>
<dbReference type="AlphaFoldDB" id="W2C0W2"/>
<dbReference type="Pfam" id="PF04138">
    <property type="entry name" value="GtrA_DPMS_TM"/>
    <property type="match status" value="1"/>
</dbReference>
<protein>
    <submittedName>
        <fullName evidence="8">Polysaccharide biosynthesis protein GtrA</fullName>
    </submittedName>
</protein>
<evidence type="ECO:0000256" key="1">
    <source>
        <dbReference type="ARBA" id="ARBA00004141"/>
    </source>
</evidence>
<feature type="domain" description="GtrA/DPMS transmembrane" evidence="7">
    <location>
        <begin position="12"/>
        <end position="120"/>
    </location>
</feature>
<evidence type="ECO:0000259" key="7">
    <source>
        <dbReference type="Pfam" id="PF04138"/>
    </source>
</evidence>
<feature type="transmembrane region" description="Helical" evidence="6">
    <location>
        <begin position="73"/>
        <end position="95"/>
    </location>
</feature>
<keyword evidence="3 6" id="KW-0812">Transmembrane</keyword>
<keyword evidence="4 6" id="KW-1133">Transmembrane helix</keyword>
<dbReference type="InterPro" id="IPR051401">
    <property type="entry name" value="GtrA_CellWall_Glycosyl"/>
</dbReference>
<dbReference type="EMBL" id="AYUF01000497">
    <property type="protein sequence ID" value="ETK00673.1"/>
    <property type="molecule type" value="Genomic_DNA"/>
</dbReference>
<dbReference type="PATRIC" id="fig|1411148.3.peg.2335"/>
<name>W2C0W2_9BACT</name>
<accession>W2C0W2</accession>
<dbReference type="Proteomes" id="UP000018837">
    <property type="component" value="Unassembled WGS sequence"/>
</dbReference>
<comment type="subcellular location">
    <subcellularLocation>
        <location evidence="1">Membrane</location>
        <topology evidence="1">Multi-pass membrane protein</topology>
    </subcellularLocation>
</comment>
<evidence type="ECO:0000256" key="4">
    <source>
        <dbReference type="ARBA" id="ARBA00022989"/>
    </source>
</evidence>
<evidence type="ECO:0000256" key="5">
    <source>
        <dbReference type="ARBA" id="ARBA00023136"/>
    </source>
</evidence>
<proteinExistence type="inferred from homology"/>
<evidence type="ECO:0000256" key="3">
    <source>
        <dbReference type="ARBA" id="ARBA00022692"/>
    </source>
</evidence>
<gene>
    <name evidence="8" type="ORF">N425_13875</name>
</gene>
<comment type="caution">
    <text evidence="8">The sequence shown here is derived from an EMBL/GenBank/DDBJ whole genome shotgun (WGS) entry which is preliminary data.</text>
</comment>
<evidence type="ECO:0000313" key="8">
    <source>
        <dbReference type="EMBL" id="ETK00673.1"/>
    </source>
</evidence>
<dbReference type="GO" id="GO:0005886">
    <property type="term" value="C:plasma membrane"/>
    <property type="evidence" value="ECO:0007669"/>
    <property type="project" value="TreeGrafter"/>
</dbReference>
<keyword evidence="5 6" id="KW-0472">Membrane</keyword>
<feature type="transmembrane region" description="Helical" evidence="6">
    <location>
        <begin position="12"/>
        <end position="31"/>
    </location>
</feature>
<dbReference type="PANTHER" id="PTHR38459">
    <property type="entry name" value="PROPHAGE BACTOPRENOL-LINKED GLUCOSE TRANSLOCASE HOMOLOG"/>
    <property type="match status" value="1"/>
</dbReference>
<evidence type="ECO:0000313" key="9">
    <source>
        <dbReference type="Proteomes" id="UP000018837"/>
    </source>
</evidence>
<feature type="transmembrane region" description="Helical" evidence="6">
    <location>
        <begin position="43"/>
        <end position="61"/>
    </location>
</feature>
<dbReference type="GO" id="GO:0000271">
    <property type="term" value="P:polysaccharide biosynthetic process"/>
    <property type="evidence" value="ECO:0007669"/>
    <property type="project" value="InterPro"/>
</dbReference>
<comment type="similarity">
    <text evidence="2">Belongs to the GtrA family.</text>
</comment>
<evidence type="ECO:0000256" key="2">
    <source>
        <dbReference type="ARBA" id="ARBA00009399"/>
    </source>
</evidence>
<sequence>MKISTKQKEFFRFCLVGGTATGIHYGIYLLLNRVMNPNVAFSIGYFVSFLANFVLSNFFTFKTRPSAGKGVGFTLSHIVNYLLQSGFLNLFIYVLKVPETWAPLPVYAITVPINFILVRTALKSPRL</sequence>
<evidence type="ECO:0000256" key="6">
    <source>
        <dbReference type="SAM" id="Phobius"/>
    </source>
</evidence>
<feature type="transmembrane region" description="Helical" evidence="6">
    <location>
        <begin position="101"/>
        <end position="122"/>
    </location>
</feature>
<organism evidence="8 9">
    <name type="scientific">Tannerella sp. oral taxon BU063 isolate Cell 2</name>
    <dbReference type="NCBI Taxonomy" id="1411148"/>
    <lineage>
        <taxon>Bacteria</taxon>
        <taxon>Pseudomonadati</taxon>
        <taxon>Bacteroidota</taxon>
        <taxon>Bacteroidia</taxon>
        <taxon>Bacteroidales</taxon>
        <taxon>Tannerellaceae</taxon>
        <taxon>Tannerella</taxon>
    </lineage>
</organism>
<dbReference type="PANTHER" id="PTHR38459:SF1">
    <property type="entry name" value="PROPHAGE BACTOPRENOL-LINKED GLUCOSE TRANSLOCASE HOMOLOG"/>
    <property type="match status" value="1"/>
</dbReference>
<dbReference type="InterPro" id="IPR007267">
    <property type="entry name" value="GtrA_DPMS_TM"/>
</dbReference>